<reference evidence="5" key="1">
    <citation type="journal article" date="2019" name="Int. J. Syst. Evol. Microbiol.">
        <title>The Global Catalogue of Microorganisms (GCM) 10K type strain sequencing project: providing services to taxonomists for standard genome sequencing and annotation.</title>
        <authorList>
            <consortium name="The Broad Institute Genomics Platform"/>
            <consortium name="The Broad Institute Genome Sequencing Center for Infectious Disease"/>
            <person name="Wu L."/>
            <person name="Ma J."/>
        </authorList>
    </citation>
    <scope>NUCLEOTIDE SEQUENCE [LARGE SCALE GENOMIC DNA]</scope>
    <source>
        <strain evidence="5">JCM 16914</strain>
    </source>
</reference>
<dbReference type="SUPFAM" id="SSF54285">
    <property type="entry name" value="MoaD/ThiS"/>
    <property type="match status" value="1"/>
</dbReference>
<sequence length="131" mass="14544">MQPSNVRASSAEKAALESEKAESDEEPGVPTGRLLHIEVAFALPCRQRLISLEVEPHTTAAEAVERANLPGLFPEVPDAIFRQPAIGIFGKALRAPHSYRLRDGDRVEVYRPLVIDPKAARQARAQRQRDR</sequence>
<evidence type="ECO:0000256" key="2">
    <source>
        <dbReference type="HAMAP-Rule" id="MF_00460"/>
    </source>
</evidence>
<dbReference type="InterPro" id="IPR016155">
    <property type="entry name" value="Mopterin_synth/thiamin_S_b"/>
</dbReference>
<name>A0ABP7L5Y6_9GAMM</name>
<evidence type="ECO:0000256" key="3">
    <source>
        <dbReference type="SAM" id="MobiDB-lite"/>
    </source>
</evidence>
<dbReference type="InterPro" id="IPR037021">
    <property type="entry name" value="RnfH_sf"/>
</dbReference>
<protein>
    <recommendedName>
        <fullName evidence="2">UPF0125 protein GCM10022228_03200</fullName>
    </recommendedName>
</protein>
<dbReference type="EMBL" id="BAAAZT010000014">
    <property type="protein sequence ID" value="GAA3895556.1"/>
    <property type="molecule type" value="Genomic_DNA"/>
</dbReference>
<feature type="region of interest" description="Disordered" evidence="3">
    <location>
        <begin position="1"/>
        <end position="29"/>
    </location>
</feature>
<dbReference type="PANTHER" id="PTHR37483:SF1">
    <property type="entry name" value="UPF0125 PROTEIN RATB"/>
    <property type="match status" value="1"/>
</dbReference>
<dbReference type="Pfam" id="PF03658">
    <property type="entry name" value="Ub-RnfH"/>
    <property type="match status" value="1"/>
</dbReference>
<dbReference type="InterPro" id="IPR005346">
    <property type="entry name" value="RnfH"/>
</dbReference>
<evidence type="ECO:0000256" key="1">
    <source>
        <dbReference type="ARBA" id="ARBA00010645"/>
    </source>
</evidence>
<keyword evidence="5" id="KW-1185">Reference proteome</keyword>
<accession>A0ABP7L5Y6</accession>
<comment type="caution">
    <text evidence="4">The sequence shown here is derived from an EMBL/GenBank/DDBJ whole genome shotgun (WGS) entry which is preliminary data.</text>
</comment>
<gene>
    <name evidence="4" type="ORF">GCM10022228_03200</name>
</gene>
<proteinExistence type="inferred from homology"/>
<dbReference type="NCBIfam" id="NF002490">
    <property type="entry name" value="PRK01777.1"/>
    <property type="match status" value="1"/>
</dbReference>
<evidence type="ECO:0000313" key="4">
    <source>
        <dbReference type="EMBL" id="GAA3895556.1"/>
    </source>
</evidence>
<dbReference type="Gene3D" id="3.10.20.280">
    <property type="entry name" value="RnfH-like"/>
    <property type="match status" value="1"/>
</dbReference>
<organism evidence="4 5">
    <name type="scientific">Halomonas cibimaris</name>
    <dbReference type="NCBI Taxonomy" id="657012"/>
    <lineage>
        <taxon>Bacteria</taxon>
        <taxon>Pseudomonadati</taxon>
        <taxon>Pseudomonadota</taxon>
        <taxon>Gammaproteobacteria</taxon>
        <taxon>Oceanospirillales</taxon>
        <taxon>Halomonadaceae</taxon>
        <taxon>Halomonas</taxon>
    </lineage>
</organism>
<dbReference type="HAMAP" id="MF_00460">
    <property type="entry name" value="UPF0125_RnfH"/>
    <property type="match status" value="1"/>
</dbReference>
<dbReference type="PANTHER" id="PTHR37483">
    <property type="entry name" value="UPF0125 PROTEIN RATB"/>
    <property type="match status" value="1"/>
</dbReference>
<dbReference type="Proteomes" id="UP001500133">
    <property type="component" value="Unassembled WGS sequence"/>
</dbReference>
<evidence type="ECO:0000313" key="5">
    <source>
        <dbReference type="Proteomes" id="UP001500133"/>
    </source>
</evidence>
<comment type="similarity">
    <text evidence="1 2">Belongs to the UPF0125 (RnfH) family.</text>
</comment>